<comment type="subcellular location">
    <subcellularLocation>
        <location evidence="2">Cell membrane</location>
        <topology evidence="2">Single-pass type II membrane protein</topology>
    </subcellularLocation>
</comment>
<keyword evidence="4" id="KW-0645">Protease</keyword>
<evidence type="ECO:0000256" key="5">
    <source>
        <dbReference type="ARBA" id="ARBA00022723"/>
    </source>
</evidence>
<dbReference type="SUPFAM" id="SSF55486">
    <property type="entry name" value="Metalloproteases ('zincins'), catalytic domain"/>
    <property type="match status" value="1"/>
</dbReference>
<evidence type="ECO:0000256" key="4">
    <source>
        <dbReference type="ARBA" id="ARBA00022670"/>
    </source>
</evidence>
<keyword evidence="8" id="KW-0482">Metalloprotease</keyword>
<dbReference type="GO" id="GO:0016485">
    <property type="term" value="P:protein processing"/>
    <property type="evidence" value="ECO:0007669"/>
    <property type="project" value="TreeGrafter"/>
</dbReference>
<evidence type="ECO:0000313" key="12">
    <source>
        <dbReference type="EnsemblMetazoa" id="SCAU007830-PA"/>
    </source>
</evidence>
<protein>
    <recommendedName>
        <fullName evidence="14">Peptidase M13 C-terminal domain-containing protein</fullName>
    </recommendedName>
</protein>
<dbReference type="GO" id="GO:0004222">
    <property type="term" value="F:metalloendopeptidase activity"/>
    <property type="evidence" value="ECO:0007669"/>
    <property type="project" value="InterPro"/>
</dbReference>
<evidence type="ECO:0008006" key="14">
    <source>
        <dbReference type="Google" id="ProtNLM"/>
    </source>
</evidence>
<keyword evidence="9" id="KW-0732">Signal</keyword>
<evidence type="ECO:0000259" key="11">
    <source>
        <dbReference type="Pfam" id="PF05649"/>
    </source>
</evidence>
<dbReference type="GO" id="GO:0046872">
    <property type="term" value="F:metal ion binding"/>
    <property type="evidence" value="ECO:0007669"/>
    <property type="project" value="UniProtKB-KW"/>
</dbReference>
<keyword evidence="7" id="KW-0862">Zinc</keyword>
<feature type="domain" description="Peptidase M13 N-terminal" evidence="11">
    <location>
        <begin position="58"/>
        <end position="178"/>
    </location>
</feature>
<dbReference type="OrthoDB" id="7842934at2759"/>
<dbReference type="GO" id="GO:0005886">
    <property type="term" value="C:plasma membrane"/>
    <property type="evidence" value="ECO:0007669"/>
    <property type="project" value="UniProtKB-SubCell"/>
</dbReference>
<feature type="signal peptide" evidence="9">
    <location>
        <begin position="1"/>
        <end position="23"/>
    </location>
</feature>
<evidence type="ECO:0000256" key="7">
    <source>
        <dbReference type="ARBA" id="ARBA00022833"/>
    </source>
</evidence>
<proteinExistence type="inferred from homology"/>
<keyword evidence="5" id="KW-0479">Metal-binding</keyword>
<evidence type="ECO:0000256" key="3">
    <source>
        <dbReference type="ARBA" id="ARBA00007357"/>
    </source>
</evidence>
<dbReference type="Pfam" id="PF01431">
    <property type="entry name" value="Peptidase_M13"/>
    <property type="match status" value="1"/>
</dbReference>
<dbReference type="InterPro" id="IPR008753">
    <property type="entry name" value="Peptidase_M13_N"/>
</dbReference>
<evidence type="ECO:0000256" key="9">
    <source>
        <dbReference type="SAM" id="SignalP"/>
    </source>
</evidence>
<dbReference type="InterPro" id="IPR000718">
    <property type="entry name" value="Peptidase_M13"/>
</dbReference>
<dbReference type="PRINTS" id="PR00786">
    <property type="entry name" value="NEPRILYSIN"/>
</dbReference>
<dbReference type="Proteomes" id="UP000095300">
    <property type="component" value="Unassembled WGS sequence"/>
</dbReference>
<sequence>MGVRRILAFQLLIVVFAANQVLCNLIEIATPALTSSESTIDGKQLKSIEGSMDLTTDPCENFYQYACGNWDNLHTDTSKYHDSYRMIEYYTNKELAISLAEKPPAQEPKFMEKARAYYKSCVNMKQLNLTQYLKWLEENENLRTIINPSTYAPRQNVTGPMFWLKYLGILNKYGLKGVFLEETYFKRLGILKLNRPLRNSGFVKLNFHTFKVLTLSSFGWKNQTLKDKWTQFSHFEQDLIKLYSLANDTNRSFNLDTIKQIPWLNYYVNWLLYNTQFSVTKLRILIKDMSYMSALFKLLYAHDDDFICEYLQIRFMWNVLLNGNLKFTPEECALKSRQYMFLAMDWLFERQHPHLIKSLPKIYGMFDNIKSHYKKVLLANPNGFNASIMNFLLDKLSSIKLQVGLLPRNNTVQRLEDIYDALRMNESNFYQNHLQLLAYQTNHSILSYIPSKSHSEEYIEHAKKISPYFHRLYNIVVVPITTLQLPIYDSNLSDLYIYSSVGYILGHEITHGYDTMGTQRDANGLTVDIYHDMINSNRRFQENLSCIRKLNNGKIDEKIADVTGFRVAFQTYFELNPEARLKTVALHGANVTLDRLFFLNHAQFRCRSTQIHLFADKTHGTAEDRIVDALAHFPEFVKTFKCSKYTDMHLEKTCQLWRK</sequence>
<reference evidence="12" key="1">
    <citation type="submission" date="2020-05" db="UniProtKB">
        <authorList>
            <consortium name="EnsemblMetazoa"/>
        </authorList>
    </citation>
    <scope>IDENTIFICATION</scope>
    <source>
        <strain evidence="12">USDA</strain>
    </source>
</reference>
<evidence type="ECO:0000313" key="13">
    <source>
        <dbReference type="Proteomes" id="UP000095300"/>
    </source>
</evidence>
<dbReference type="PANTHER" id="PTHR11733:SF167">
    <property type="entry name" value="FI17812P1-RELATED"/>
    <property type="match status" value="1"/>
</dbReference>
<evidence type="ECO:0000256" key="1">
    <source>
        <dbReference type="ARBA" id="ARBA00001947"/>
    </source>
</evidence>
<keyword evidence="6" id="KW-0378">Hydrolase</keyword>
<dbReference type="EnsemblMetazoa" id="SCAU007830-RA">
    <property type="protein sequence ID" value="SCAU007830-PA"/>
    <property type="gene ID" value="SCAU007830"/>
</dbReference>
<dbReference type="AlphaFoldDB" id="A0A1I8PGF5"/>
<feature type="chain" id="PRO_5009326577" description="Peptidase M13 C-terminal domain-containing protein" evidence="9">
    <location>
        <begin position="24"/>
        <end position="659"/>
    </location>
</feature>
<evidence type="ECO:0000256" key="6">
    <source>
        <dbReference type="ARBA" id="ARBA00022801"/>
    </source>
</evidence>
<evidence type="ECO:0000256" key="2">
    <source>
        <dbReference type="ARBA" id="ARBA00004401"/>
    </source>
</evidence>
<dbReference type="KEGG" id="scac:106093103"/>
<comment type="similarity">
    <text evidence="3">Belongs to the peptidase M13 family.</text>
</comment>
<dbReference type="Pfam" id="PF05649">
    <property type="entry name" value="Peptidase_M13_N"/>
    <property type="match status" value="1"/>
</dbReference>
<keyword evidence="13" id="KW-1185">Reference proteome</keyword>
<organism evidence="12 13">
    <name type="scientific">Stomoxys calcitrans</name>
    <name type="common">Stable fly</name>
    <name type="synonym">Conops calcitrans</name>
    <dbReference type="NCBI Taxonomy" id="35570"/>
    <lineage>
        <taxon>Eukaryota</taxon>
        <taxon>Metazoa</taxon>
        <taxon>Ecdysozoa</taxon>
        <taxon>Arthropoda</taxon>
        <taxon>Hexapoda</taxon>
        <taxon>Insecta</taxon>
        <taxon>Pterygota</taxon>
        <taxon>Neoptera</taxon>
        <taxon>Endopterygota</taxon>
        <taxon>Diptera</taxon>
        <taxon>Brachycera</taxon>
        <taxon>Muscomorpha</taxon>
        <taxon>Muscoidea</taxon>
        <taxon>Muscidae</taxon>
        <taxon>Stomoxys</taxon>
    </lineage>
</organism>
<dbReference type="PANTHER" id="PTHR11733">
    <property type="entry name" value="ZINC METALLOPROTEASE FAMILY M13 NEPRILYSIN-RELATED"/>
    <property type="match status" value="1"/>
</dbReference>
<dbReference type="InterPro" id="IPR018497">
    <property type="entry name" value="Peptidase_M13_C"/>
</dbReference>
<evidence type="ECO:0000256" key="8">
    <source>
        <dbReference type="ARBA" id="ARBA00023049"/>
    </source>
</evidence>
<name>A0A1I8PGF5_STOCA</name>
<dbReference type="Gene3D" id="3.40.390.10">
    <property type="entry name" value="Collagenase (Catalytic Domain)"/>
    <property type="match status" value="1"/>
</dbReference>
<evidence type="ECO:0000259" key="10">
    <source>
        <dbReference type="Pfam" id="PF01431"/>
    </source>
</evidence>
<comment type="cofactor">
    <cofactor evidence="1">
        <name>Zn(2+)</name>
        <dbReference type="ChEBI" id="CHEBI:29105"/>
    </cofactor>
</comment>
<dbReference type="VEuPathDB" id="VectorBase:SCAU007830"/>
<dbReference type="InterPro" id="IPR042089">
    <property type="entry name" value="Peptidase_M13_dom_2"/>
</dbReference>
<gene>
    <name evidence="12" type="primary">106093103</name>
</gene>
<accession>A0A1I8PGF5</accession>
<dbReference type="PROSITE" id="PS51885">
    <property type="entry name" value="NEPRILYSIN"/>
    <property type="match status" value="1"/>
</dbReference>
<dbReference type="InterPro" id="IPR024079">
    <property type="entry name" value="MetalloPept_cat_dom_sf"/>
</dbReference>
<dbReference type="Gene3D" id="1.10.1380.10">
    <property type="entry name" value="Neutral endopeptidase , domain2"/>
    <property type="match status" value="1"/>
</dbReference>
<feature type="domain" description="Peptidase M13 C-terminal" evidence="10">
    <location>
        <begin position="472"/>
        <end position="656"/>
    </location>
</feature>